<dbReference type="GO" id="GO:0004830">
    <property type="term" value="F:tryptophan-tRNA ligase activity"/>
    <property type="evidence" value="ECO:0007669"/>
    <property type="project" value="UniProtKB-UniRule"/>
</dbReference>
<dbReference type="InterPro" id="IPR014729">
    <property type="entry name" value="Rossmann-like_a/b/a_fold"/>
</dbReference>
<dbReference type="PRINTS" id="PR01039">
    <property type="entry name" value="TRNASYNTHTRP"/>
</dbReference>
<keyword evidence="10" id="KW-0812">Transmembrane</keyword>
<dbReference type="AlphaFoldDB" id="B9YCG3"/>
<keyword evidence="3 8" id="KW-0547">Nucleotide-binding</keyword>
<evidence type="ECO:0000313" key="12">
    <source>
        <dbReference type="Proteomes" id="UP000005950"/>
    </source>
</evidence>
<feature type="binding site" evidence="8">
    <location>
        <begin position="184"/>
        <end position="186"/>
    </location>
    <ligand>
        <name>ATP</name>
        <dbReference type="ChEBI" id="CHEBI:30616"/>
    </ligand>
</feature>
<feature type="binding site" evidence="8">
    <location>
        <begin position="232"/>
        <end position="236"/>
    </location>
    <ligand>
        <name>ATP</name>
        <dbReference type="ChEBI" id="CHEBI:30616"/>
    </ligand>
</feature>
<comment type="similarity">
    <text evidence="1 8 9">Belongs to the class-I aminoacyl-tRNA synthetase family.</text>
</comment>
<evidence type="ECO:0000256" key="3">
    <source>
        <dbReference type="ARBA" id="ARBA00022741"/>
    </source>
</evidence>
<evidence type="ECO:0000256" key="6">
    <source>
        <dbReference type="ARBA" id="ARBA00023146"/>
    </source>
</evidence>
<reference evidence="11 12" key="2">
    <citation type="submission" date="2009-02" db="EMBL/GenBank/DDBJ databases">
        <title>Draft genome sequence of Holdemania filiformis DSM 12042.</title>
        <authorList>
            <person name="Sudarsanam P."/>
            <person name="Ley R."/>
            <person name="Guruge J."/>
            <person name="Turnbaugh P.J."/>
            <person name="Mahowald M."/>
            <person name="Liep D."/>
            <person name="Gordon J."/>
        </authorList>
    </citation>
    <scope>NUCLEOTIDE SEQUENCE [LARGE SCALE GENOMIC DNA]</scope>
    <source>
        <strain evidence="11 12">DSM 12042</strain>
    </source>
</reference>
<dbReference type="InterPro" id="IPR002306">
    <property type="entry name" value="Trp-tRNA-ligase"/>
</dbReference>
<dbReference type="STRING" id="545696.HOLDEFILI_03524"/>
<feature type="transmembrane region" description="Helical" evidence="10">
    <location>
        <begin position="12"/>
        <end position="31"/>
    </location>
</feature>
<evidence type="ECO:0000256" key="10">
    <source>
        <dbReference type="SAM" id="Phobius"/>
    </source>
</evidence>
<dbReference type="GO" id="GO:0005829">
    <property type="term" value="C:cytosol"/>
    <property type="evidence" value="ECO:0007669"/>
    <property type="project" value="TreeGrafter"/>
</dbReference>
<evidence type="ECO:0000256" key="2">
    <source>
        <dbReference type="ARBA" id="ARBA00022598"/>
    </source>
</evidence>
<keyword evidence="8" id="KW-0963">Cytoplasm</keyword>
<accession>B9YCG3</accession>
<evidence type="ECO:0000256" key="9">
    <source>
        <dbReference type="RuleBase" id="RU363036"/>
    </source>
</evidence>
<keyword evidence="10" id="KW-0472">Membrane</keyword>
<dbReference type="PROSITE" id="PS00178">
    <property type="entry name" value="AA_TRNA_LIGASE_I"/>
    <property type="match status" value="1"/>
</dbReference>
<keyword evidence="6 8" id="KW-0030">Aminoacyl-tRNA synthetase</keyword>
<keyword evidence="2 8" id="KW-0436">Ligase</keyword>
<evidence type="ECO:0000256" key="1">
    <source>
        <dbReference type="ARBA" id="ARBA00005594"/>
    </source>
</evidence>
<organism evidence="11 12">
    <name type="scientific">Holdemania filiformis DSM 12042</name>
    <dbReference type="NCBI Taxonomy" id="545696"/>
    <lineage>
        <taxon>Bacteria</taxon>
        <taxon>Bacillati</taxon>
        <taxon>Bacillota</taxon>
        <taxon>Erysipelotrichia</taxon>
        <taxon>Erysipelotrichales</taxon>
        <taxon>Erysipelotrichaceae</taxon>
        <taxon>Holdemania</taxon>
    </lineage>
</organism>
<dbReference type="GO" id="GO:0005524">
    <property type="term" value="F:ATP binding"/>
    <property type="evidence" value="ECO:0007669"/>
    <property type="project" value="UniProtKB-UniRule"/>
</dbReference>
<protein>
    <recommendedName>
        <fullName evidence="8">Tryptophan--tRNA ligase</fullName>
        <ecNumber evidence="8">6.1.1.2</ecNumber>
    </recommendedName>
    <alternativeName>
        <fullName evidence="8">Tryptophanyl-tRNA synthetase</fullName>
        <shortName evidence="8">TrpRS</shortName>
    </alternativeName>
</protein>
<comment type="subunit">
    <text evidence="8">Homodimer.</text>
</comment>
<keyword evidence="5 8" id="KW-0648">Protein biosynthesis</keyword>
<dbReference type="Gene3D" id="3.40.50.620">
    <property type="entry name" value="HUPs"/>
    <property type="match status" value="1"/>
</dbReference>
<dbReference type="GO" id="GO:0006436">
    <property type="term" value="P:tryptophanyl-tRNA aminoacylation"/>
    <property type="evidence" value="ECO:0007669"/>
    <property type="project" value="UniProtKB-UniRule"/>
</dbReference>
<gene>
    <name evidence="8 11" type="primary">trpS</name>
    <name evidence="11" type="ORF">HOLDEFILI_03524</name>
</gene>
<dbReference type="Pfam" id="PF00579">
    <property type="entry name" value="tRNA-synt_1b"/>
    <property type="match status" value="1"/>
</dbReference>
<dbReference type="CDD" id="cd00806">
    <property type="entry name" value="TrpRS_core"/>
    <property type="match status" value="1"/>
</dbReference>
<dbReference type="HOGENOM" id="CLU_029244_1_1_9"/>
<feature type="short sequence motif" description="'HIGH' region" evidence="8">
    <location>
        <begin position="49"/>
        <end position="57"/>
    </location>
</feature>
<evidence type="ECO:0000256" key="7">
    <source>
        <dbReference type="ARBA" id="ARBA00049929"/>
    </source>
</evidence>
<dbReference type="Gene3D" id="1.10.240.10">
    <property type="entry name" value="Tyrosyl-Transfer RNA Synthetase"/>
    <property type="match status" value="1"/>
</dbReference>
<dbReference type="HAMAP" id="MF_00140_B">
    <property type="entry name" value="Trp_tRNA_synth_B"/>
    <property type="match status" value="1"/>
</dbReference>
<feature type="binding site" evidence="8">
    <location>
        <begin position="56"/>
        <end position="57"/>
    </location>
    <ligand>
        <name>ATP</name>
        <dbReference type="ChEBI" id="CHEBI:30616"/>
    </ligand>
</feature>
<dbReference type="PANTHER" id="PTHR43766">
    <property type="entry name" value="TRYPTOPHAN--TRNA LIGASE, MITOCHONDRIAL"/>
    <property type="match status" value="1"/>
</dbReference>
<evidence type="ECO:0000313" key="11">
    <source>
        <dbReference type="EMBL" id="EEF66325.1"/>
    </source>
</evidence>
<feature type="binding site" evidence="8">
    <location>
        <position position="223"/>
    </location>
    <ligand>
        <name>ATP</name>
        <dbReference type="ChEBI" id="CHEBI:30616"/>
    </ligand>
</feature>
<dbReference type="InterPro" id="IPR050203">
    <property type="entry name" value="Trp-tRNA_synthetase"/>
</dbReference>
<evidence type="ECO:0000256" key="5">
    <source>
        <dbReference type="ARBA" id="ARBA00022917"/>
    </source>
</evidence>
<name>B9YCG3_9FIRM</name>
<reference evidence="11 12" key="1">
    <citation type="submission" date="2008-12" db="EMBL/GenBank/DDBJ databases">
        <authorList>
            <person name="Fulton L."/>
            <person name="Clifton S."/>
            <person name="Fulton B."/>
            <person name="Xu J."/>
            <person name="Minx P."/>
            <person name="Pepin K.H."/>
            <person name="Johnson M."/>
            <person name="Bhonagiri V."/>
            <person name="Nash W.E."/>
            <person name="Mardis E.R."/>
            <person name="Wilson R.K."/>
        </authorList>
    </citation>
    <scope>NUCLEOTIDE SEQUENCE [LARGE SCALE GENOMIC DNA]</scope>
    <source>
        <strain evidence="11 12">DSM 12042</strain>
    </source>
</reference>
<comment type="function">
    <text evidence="8">Catalyzes the attachment of tryptophan to tRNA(Trp).</text>
</comment>
<proteinExistence type="inferred from homology"/>
<evidence type="ECO:0000256" key="8">
    <source>
        <dbReference type="HAMAP-Rule" id="MF_00140"/>
    </source>
</evidence>
<feature type="short sequence motif" description="'KMSKS' region" evidence="8">
    <location>
        <begin position="232"/>
        <end position="236"/>
    </location>
</feature>
<dbReference type="eggNOG" id="COG0180">
    <property type="taxonomic scope" value="Bacteria"/>
</dbReference>
<dbReference type="FunFam" id="1.10.240.10:FF:000002">
    <property type="entry name" value="Tryptophan--tRNA ligase"/>
    <property type="match status" value="1"/>
</dbReference>
<keyword evidence="10" id="KW-1133">Transmembrane helix</keyword>
<dbReference type="EMBL" id="ACCF01000221">
    <property type="protein sequence ID" value="EEF66325.1"/>
    <property type="molecule type" value="Genomic_DNA"/>
</dbReference>
<dbReference type="InterPro" id="IPR024109">
    <property type="entry name" value="Trp-tRNA-ligase_bac-type"/>
</dbReference>
<comment type="catalytic activity">
    <reaction evidence="7 8">
        <text>tRNA(Trp) + L-tryptophan + ATP = L-tryptophyl-tRNA(Trp) + AMP + diphosphate + H(+)</text>
        <dbReference type="Rhea" id="RHEA:24080"/>
        <dbReference type="Rhea" id="RHEA-COMP:9671"/>
        <dbReference type="Rhea" id="RHEA-COMP:9705"/>
        <dbReference type="ChEBI" id="CHEBI:15378"/>
        <dbReference type="ChEBI" id="CHEBI:30616"/>
        <dbReference type="ChEBI" id="CHEBI:33019"/>
        <dbReference type="ChEBI" id="CHEBI:57912"/>
        <dbReference type="ChEBI" id="CHEBI:78442"/>
        <dbReference type="ChEBI" id="CHEBI:78535"/>
        <dbReference type="ChEBI" id="CHEBI:456215"/>
        <dbReference type="EC" id="6.1.1.2"/>
    </reaction>
</comment>
<keyword evidence="4 8" id="KW-0067">ATP-binding</keyword>
<dbReference type="EC" id="6.1.1.2" evidence="8"/>
<dbReference type="PANTHER" id="PTHR43766:SF1">
    <property type="entry name" value="TRYPTOPHAN--TRNA LIGASE, MITOCHONDRIAL"/>
    <property type="match status" value="1"/>
</dbReference>
<dbReference type="NCBIfam" id="TIGR00233">
    <property type="entry name" value="trpS"/>
    <property type="match status" value="1"/>
</dbReference>
<feature type="binding site" evidence="8">
    <location>
        <begin position="48"/>
        <end position="50"/>
    </location>
    <ligand>
        <name>ATP</name>
        <dbReference type="ChEBI" id="CHEBI:30616"/>
    </ligand>
</feature>
<comment type="caution">
    <text evidence="11">The sequence shown here is derived from an EMBL/GenBank/DDBJ whole genome shotgun (WGS) entry which is preliminary data.</text>
</comment>
<evidence type="ECO:0000256" key="4">
    <source>
        <dbReference type="ARBA" id="ARBA00022840"/>
    </source>
</evidence>
<comment type="subcellular location">
    <subcellularLocation>
        <location evidence="8">Cytoplasm</location>
    </subcellularLocation>
</comment>
<feature type="binding site" evidence="8">
    <location>
        <position position="172"/>
    </location>
    <ligand>
        <name>L-tryptophan</name>
        <dbReference type="ChEBI" id="CHEBI:57912"/>
    </ligand>
</feature>
<dbReference type="InterPro" id="IPR001412">
    <property type="entry name" value="aa-tRNA-synth_I_CS"/>
</dbReference>
<dbReference type="Proteomes" id="UP000005950">
    <property type="component" value="Unassembled WGS sequence"/>
</dbReference>
<dbReference type="SUPFAM" id="SSF52374">
    <property type="entry name" value="Nucleotidylyl transferase"/>
    <property type="match status" value="1"/>
</dbReference>
<sequence length="369" mass="41400">MSGFSDVWKTSWVVPRGSVPVIGAFFIILGGEMMENTEKRKVMLSGIKPSGQLTLGNYIGALRNFVKYQDEYEMLVFIANLHCITVYQDPKELKKNLKDAVALYLACGLDPQRATIFLQSDVKEHAQLGFIMNCNSYQGELNRMTQYKDKVAKGETNLTVGLYTYPCLMAADILIYDADYVPVGEDQKQHVELTRDIANRFNNRYGETFRIPEPLVPKVGARIMSLSDPSKKMSKSDKGDKGCIYLLEDLKSARKKIMSAVTDNEACVRFDPENQPGIANLLTIMSSLSGEAIETIVERFAGKGYGEFKSAVADVVCAELERIQARYNEIINSTLIEETLAEGAVKAQRLASRKLEKVQRKIGLEFRKR</sequence>
<dbReference type="InterPro" id="IPR002305">
    <property type="entry name" value="aa-tRNA-synth_Ic"/>
</dbReference>